<name>A0ACB9DIX4_ARCLA</name>
<evidence type="ECO:0000313" key="1">
    <source>
        <dbReference type="EMBL" id="KAI3746428.1"/>
    </source>
</evidence>
<protein>
    <submittedName>
        <fullName evidence="1">Uncharacterized protein</fullName>
    </submittedName>
</protein>
<dbReference type="Proteomes" id="UP001055879">
    <property type="component" value="Linkage Group LG03"/>
</dbReference>
<comment type="caution">
    <text evidence="1">The sequence shown here is derived from an EMBL/GenBank/DDBJ whole genome shotgun (WGS) entry which is preliminary data.</text>
</comment>
<gene>
    <name evidence="1" type="ORF">L6452_08861</name>
</gene>
<reference evidence="1 2" key="2">
    <citation type="journal article" date="2022" name="Mol. Ecol. Resour.">
        <title>The genomes of chicory, endive, great burdock and yacon provide insights into Asteraceae paleo-polyploidization history and plant inulin production.</title>
        <authorList>
            <person name="Fan W."/>
            <person name="Wang S."/>
            <person name="Wang H."/>
            <person name="Wang A."/>
            <person name="Jiang F."/>
            <person name="Liu H."/>
            <person name="Zhao H."/>
            <person name="Xu D."/>
            <person name="Zhang Y."/>
        </authorList>
    </citation>
    <scope>NUCLEOTIDE SEQUENCE [LARGE SCALE GENOMIC DNA]</scope>
    <source>
        <strain evidence="2">cv. Niubang</strain>
    </source>
</reference>
<proteinExistence type="predicted"/>
<keyword evidence="2" id="KW-1185">Reference proteome</keyword>
<reference evidence="2" key="1">
    <citation type="journal article" date="2022" name="Mol. Ecol. Resour.">
        <title>The genomes of chicory, endive, great burdock and yacon provide insights into Asteraceae palaeo-polyploidization history and plant inulin production.</title>
        <authorList>
            <person name="Fan W."/>
            <person name="Wang S."/>
            <person name="Wang H."/>
            <person name="Wang A."/>
            <person name="Jiang F."/>
            <person name="Liu H."/>
            <person name="Zhao H."/>
            <person name="Xu D."/>
            <person name="Zhang Y."/>
        </authorList>
    </citation>
    <scope>NUCLEOTIDE SEQUENCE [LARGE SCALE GENOMIC DNA]</scope>
    <source>
        <strain evidence="2">cv. Niubang</strain>
    </source>
</reference>
<accession>A0ACB9DIX4</accession>
<dbReference type="EMBL" id="CM042049">
    <property type="protein sequence ID" value="KAI3746428.1"/>
    <property type="molecule type" value="Genomic_DNA"/>
</dbReference>
<organism evidence="1 2">
    <name type="scientific">Arctium lappa</name>
    <name type="common">Greater burdock</name>
    <name type="synonym">Lappa major</name>
    <dbReference type="NCBI Taxonomy" id="4217"/>
    <lineage>
        <taxon>Eukaryota</taxon>
        <taxon>Viridiplantae</taxon>
        <taxon>Streptophyta</taxon>
        <taxon>Embryophyta</taxon>
        <taxon>Tracheophyta</taxon>
        <taxon>Spermatophyta</taxon>
        <taxon>Magnoliopsida</taxon>
        <taxon>eudicotyledons</taxon>
        <taxon>Gunneridae</taxon>
        <taxon>Pentapetalae</taxon>
        <taxon>asterids</taxon>
        <taxon>campanulids</taxon>
        <taxon>Asterales</taxon>
        <taxon>Asteraceae</taxon>
        <taxon>Carduoideae</taxon>
        <taxon>Cardueae</taxon>
        <taxon>Arctiinae</taxon>
        <taxon>Arctium</taxon>
    </lineage>
</organism>
<evidence type="ECO:0000313" key="2">
    <source>
        <dbReference type="Proteomes" id="UP001055879"/>
    </source>
</evidence>
<sequence length="149" mass="16329">MLEEFEKAKNNPPPAEPSCLADSKSQFKYVINKIMTTAISGKRKRKATDETTFVEKGKKGKVEGTSASRQDLVVPTSPSSALGNYMESLLCIINIKAIFGARFHEKIMKILRSRKAVAQRQASSASAFAGPIPRGIMNLCNLSFHVLVL</sequence>